<proteinExistence type="predicted"/>
<evidence type="ECO:0000313" key="2">
    <source>
        <dbReference type="EMBL" id="OLY82190.1"/>
    </source>
</evidence>
<name>A0A1R0GZ71_9FUNG</name>
<accession>A0A1R0GZ71</accession>
<gene>
    <name evidence="2" type="ORF">AYI68_g3695</name>
</gene>
<reference evidence="2 3" key="1">
    <citation type="journal article" date="2016" name="Mol. Biol. Evol.">
        <title>Genome-Wide Survey of Gut Fungi (Harpellales) Reveals the First Horizontally Transferred Ubiquitin Gene from a Mosquito Host.</title>
        <authorList>
            <person name="Wang Y."/>
            <person name="White M.M."/>
            <person name="Kvist S."/>
            <person name="Moncalvo J.M."/>
        </authorList>
    </citation>
    <scope>NUCLEOTIDE SEQUENCE [LARGE SCALE GENOMIC DNA]</scope>
    <source>
        <strain evidence="2 3">ALG-7-W6</strain>
    </source>
</reference>
<sequence>MQQPLARSNPRHNKKQKHVLRSRRSKESSKWRAVPSPPPFTFPLSTKRFKKNWARFWFYNKSSKFSIMLAPSLLMRLGQWGSKGLAQKSQPMPLRGAE</sequence>
<keyword evidence="3" id="KW-1185">Reference proteome</keyword>
<feature type="region of interest" description="Disordered" evidence="1">
    <location>
        <begin position="1"/>
        <end position="35"/>
    </location>
</feature>
<feature type="compositionally biased region" description="Basic residues" evidence="1">
    <location>
        <begin position="9"/>
        <end position="24"/>
    </location>
</feature>
<evidence type="ECO:0000256" key="1">
    <source>
        <dbReference type="SAM" id="MobiDB-lite"/>
    </source>
</evidence>
<dbReference type="Proteomes" id="UP000187455">
    <property type="component" value="Unassembled WGS sequence"/>
</dbReference>
<protein>
    <submittedName>
        <fullName evidence="2">Uncharacterized protein</fullName>
    </submittedName>
</protein>
<dbReference type="EMBL" id="LSSL01001789">
    <property type="protein sequence ID" value="OLY82190.1"/>
    <property type="molecule type" value="Genomic_DNA"/>
</dbReference>
<dbReference type="AlphaFoldDB" id="A0A1R0GZ71"/>
<organism evidence="2 3">
    <name type="scientific">Smittium mucronatum</name>
    <dbReference type="NCBI Taxonomy" id="133383"/>
    <lineage>
        <taxon>Eukaryota</taxon>
        <taxon>Fungi</taxon>
        <taxon>Fungi incertae sedis</taxon>
        <taxon>Zoopagomycota</taxon>
        <taxon>Kickxellomycotina</taxon>
        <taxon>Harpellomycetes</taxon>
        <taxon>Harpellales</taxon>
        <taxon>Legeriomycetaceae</taxon>
        <taxon>Smittium</taxon>
    </lineage>
</organism>
<evidence type="ECO:0000313" key="3">
    <source>
        <dbReference type="Proteomes" id="UP000187455"/>
    </source>
</evidence>
<comment type="caution">
    <text evidence="2">The sequence shown here is derived from an EMBL/GenBank/DDBJ whole genome shotgun (WGS) entry which is preliminary data.</text>
</comment>